<evidence type="ECO:0000313" key="2">
    <source>
        <dbReference type="EMBL" id="QQP58185.1"/>
    </source>
</evidence>
<dbReference type="EMBL" id="CP045891">
    <property type="protein sequence ID" value="QQP58185.1"/>
    <property type="molecule type" value="Genomic_DNA"/>
</dbReference>
<feature type="non-terminal residue" evidence="2">
    <location>
        <position position="84"/>
    </location>
</feature>
<evidence type="ECO:0000256" key="1">
    <source>
        <dbReference type="SAM" id="MobiDB-lite"/>
    </source>
</evidence>
<name>A0A7T8KLK6_CALRO</name>
<organism evidence="2 3">
    <name type="scientific">Caligus rogercresseyi</name>
    <name type="common">Sea louse</name>
    <dbReference type="NCBI Taxonomy" id="217165"/>
    <lineage>
        <taxon>Eukaryota</taxon>
        <taxon>Metazoa</taxon>
        <taxon>Ecdysozoa</taxon>
        <taxon>Arthropoda</taxon>
        <taxon>Crustacea</taxon>
        <taxon>Multicrustacea</taxon>
        <taxon>Hexanauplia</taxon>
        <taxon>Copepoda</taxon>
        <taxon>Siphonostomatoida</taxon>
        <taxon>Caligidae</taxon>
        <taxon>Caligus</taxon>
    </lineage>
</organism>
<reference evidence="3" key="1">
    <citation type="submission" date="2021-01" db="EMBL/GenBank/DDBJ databases">
        <title>Caligus Genome Assembly.</title>
        <authorList>
            <person name="Gallardo-Escarate C."/>
        </authorList>
    </citation>
    <scope>NUCLEOTIDE SEQUENCE [LARGE SCALE GENOMIC DNA]</scope>
</reference>
<keyword evidence="3" id="KW-1185">Reference proteome</keyword>
<feature type="compositionally biased region" description="Polar residues" evidence="1">
    <location>
        <begin position="34"/>
        <end position="49"/>
    </location>
</feature>
<feature type="region of interest" description="Disordered" evidence="1">
    <location>
        <begin position="1"/>
        <end position="84"/>
    </location>
</feature>
<proteinExistence type="predicted"/>
<feature type="compositionally biased region" description="Basic and acidic residues" evidence="1">
    <location>
        <begin position="68"/>
        <end position="84"/>
    </location>
</feature>
<gene>
    <name evidence="2" type="ORF">FKW44_003419</name>
</gene>
<feature type="compositionally biased region" description="Basic and acidic residues" evidence="1">
    <location>
        <begin position="1"/>
        <end position="32"/>
    </location>
</feature>
<sequence>MEKWKSEAKNELDALRGKDVEDKEETKEHLEAKITSSESDIESNNQKDVSASSEDLSSSEDESSDDLSDAKSVESDKKTQVMFH</sequence>
<dbReference type="Proteomes" id="UP000595437">
    <property type="component" value="Chromosome 2"/>
</dbReference>
<evidence type="ECO:0000313" key="3">
    <source>
        <dbReference type="Proteomes" id="UP000595437"/>
    </source>
</evidence>
<accession>A0A7T8KLK6</accession>
<feature type="compositionally biased region" description="Acidic residues" evidence="1">
    <location>
        <begin position="57"/>
        <end position="67"/>
    </location>
</feature>
<dbReference type="AlphaFoldDB" id="A0A7T8KLK6"/>
<protein>
    <submittedName>
        <fullName evidence="2">Uncharacterized protein</fullName>
    </submittedName>
</protein>